<evidence type="ECO:0000256" key="1">
    <source>
        <dbReference type="ARBA" id="ARBA00004141"/>
    </source>
</evidence>
<dbReference type="Gene3D" id="1.20.1250.20">
    <property type="entry name" value="MFS general substrate transporter like domains"/>
    <property type="match status" value="1"/>
</dbReference>
<feature type="transmembrane region" description="Helical" evidence="5">
    <location>
        <begin position="126"/>
        <end position="143"/>
    </location>
</feature>
<evidence type="ECO:0000313" key="6">
    <source>
        <dbReference type="EMBL" id="OQD82329.1"/>
    </source>
</evidence>
<sequence>MGVELDELNQPSMLHRQLHQCLEASSTRHLSNEETSTGNAYGQRPRDLSRINAVILITTLSGITFVGSMSGGLLTVGLPTIAADLDLPDNLLPCLGRPQSTRETPVPNFRCTITDSPSNIGTPENIALLCAAGIMIPAFWIWMNWREKNGKPALIPNSLWKKTAFASVCAMVLLSWAVLNGMETILSLLTFSSSLARNHLVLVSTVLSAGSPLLMAIINPSWSWWYCAFWAMLLGPLSTDVIFTVANLIITDAFTPKTQGLAGAVFNTIAQFGTSIGLTIFAIISAGVTQGSIYSSKGSPEALVTGYRAVF</sequence>
<dbReference type="GO" id="GO:0016020">
    <property type="term" value="C:membrane"/>
    <property type="evidence" value="ECO:0007669"/>
    <property type="project" value="UniProtKB-SubCell"/>
</dbReference>
<organism evidence="6 7">
    <name type="scientific">Penicillium antarcticum</name>
    <dbReference type="NCBI Taxonomy" id="416450"/>
    <lineage>
        <taxon>Eukaryota</taxon>
        <taxon>Fungi</taxon>
        <taxon>Dikarya</taxon>
        <taxon>Ascomycota</taxon>
        <taxon>Pezizomycotina</taxon>
        <taxon>Eurotiomycetes</taxon>
        <taxon>Eurotiomycetidae</taxon>
        <taxon>Eurotiales</taxon>
        <taxon>Aspergillaceae</taxon>
        <taxon>Penicillium</taxon>
    </lineage>
</organism>
<evidence type="ECO:0000256" key="2">
    <source>
        <dbReference type="ARBA" id="ARBA00022692"/>
    </source>
</evidence>
<dbReference type="PANTHER" id="PTHR42718">
    <property type="entry name" value="MAJOR FACILITATOR SUPERFAMILY MULTIDRUG TRANSPORTER MFSC"/>
    <property type="match status" value="1"/>
</dbReference>
<gene>
    <name evidence="6" type="ORF">PENANT_c022G11001</name>
</gene>
<dbReference type="PANTHER" id="PTHR42718:SF10">
    <property type="entry name" value="TRANSPORTER, PUTATIVE (AFU_ORTHOLOGUE AFUA_8G06760)-RELATED"/>
    <property type="match status" value="1"/>
</dbReference>
<keyword evidence="3 5" id="KW-1133">Transmembrane helix</keyword>
<keyword evidence="7" id="KW-1185">Reference proteome</keyword>
<evidence type="ECO:0000313" key="7">
    <source>
        <dbReference type="Proteomes" id="UP000191672"/>
    </source>
</evidence>
<dbReference type="Proteomes" id="UP000191672">
    <property type="component" value="Unassembled WGS sequence"/>
</dbReference>
<keyword evidence="2 5" id="KW-0812">Transmembrane</keyword>
<dbReference type="EMBL" id="MDYN01000022">
    <property type="protein sequence ID" value="OQD82329.1"/>
    <property type="molecule type" value="Genomic_DNA"/>
</dbReference>
<comment type="caution">
    <text evidence="6">The sequence shown here is derived from an EMBL/GenBank/DDBJ whole genome shotgun (WGS) entry which is preliminary data.</text>
</comment>
<dbReference type="InterPro" id="IPR036259">
    <property type="entry name" value="MFS_trans_sf"/>
</dbReference>
<evidence type="ECO:0008006" key="8">
    <source>
        <dbReference type="Google" id="ProtNLM"/>
    </source>
</evidence>
<feature type="transmembrane region" description="Helical" evidence="5">
    <location>
        <begin position="53"/>
        <end position="78"/>
    </location>
</feature>
<protein>
    <recommendedName>
        <fullName evidence="8">Major facilitator superfamily (MFS) profile domain-containing protein</fullName>
    </recommendedName>
</protein>
<feature type="transmembrane region" description="Helical" evidence="5">
    <location>
        <begin position="199"/>
        <end position="218"/>
    </location>
</feature>
<evidence type="ECO:0000256" key="4">
    <source>
        <dbReference type="ARBA" id="ARBA00023136"/>
    </source>
</evidence>
<dbReference type="SUPFAM" id="SSF103473">
    <property type="entry name" value="MFS general substrate transporter"/>
    <property type="match status" value="1"/>
</dbReference>
<proteinExistence type="predicted"/>
<keyword evidence="4 5" id="KW-0472">Membrane</keyword>
<feature type="transmembrane region" description="Helical" evidence="5">
    <location>
        <begin position="225"/>
        <end position="249"/>
    </location>
</feature>
<feature type="transmembrane region" description="Helical" evidence="5">
    <location>
        <begin position="269"/>
        <end position="288"/>
    </location>
</feature>
<accession>A0A1V6PZA9</accession>
<evidence type="ECO:0000256" key="3">
    <source>
        <dbReference type="ARBA" id="ARBA00022989"/>
    </source>
</evidence>
<comment type="subcellular location">
    <subcellularLocation>
        <location evidence="1">Membrane</location>
        <topology evidence="1">Multi-pass membrane protein</topology>
    </subcellularLocation>
</comment>
<feature type="transmembrane region" description="Helical" evidence="5">
    <location>
        <begin position="163"/>
        <end position="179"/>
    </location>
</feature>
<dbReference type="AlphaFoldDB" id="A0A1V6PZA9"/>
<reference evidence="7" key="1">
    <citation type="journal article" date="2017" name="Nat. Microbiol.">
        <title>Global analysis of biosynthetic gene clusters reveals vast potential of secondary metabolite production in Penicillium species.</title>
        <authorList>
            <person name="Nielsen J.C."/>
            <person name="Grijseels S."/>
            <person name="Prigent S."/>
            <person name="Ji B."/>
            <person name="Dainat J."/>
            <person name="Nielsen K.F."/>
            <person name="Frisvad J.C."/>
            <person name="Workman M."/>
            <person name="Nielsen J."/>
        </authorList>
    </citation>
    <scope>NUCLEOTIDE SEQUENCE [LARGE SCALE GENOMIC DNA]</scope>
    <source>
        <strain evidence="7">IBT 31811</strain>
    </source>
</reference>
<name>A0A1V6PZA9_9EURO</name>
<evidence type="ECO:0000256" key="5">
    <source>
        <dbReference type="SAM" id="Phobius"/>
    </source>
</evidence>